<dbReference type="EMBL" id="OZ019905">
    <property type="protein sequence ID" value="CAK9200982.1"/>
    <property type="molecule type" value="Genomic_DNA"/>
</dbReference>
<evidence type="ECO:0000256" key="2">
    <source>
        <dbReference type="ARBA" id="ARBA00022723"/>
    </source>
</evidence>
<evidence type="ECO:0000313" key="8">
    <source>
        <dbReference type="Proteomes" id="UP001497512"/>
    </source>
</evidence>
<comment type="similarity">
    <text evidence="5">Belongs to the zinc-containing alcohol dehydrogenase family.</text>
</comment>
<dbReference type="Pfam" id="PF08240">
    <property type="entry name" value="ADH_N"/>
    <property type="match status" value="1"/>
</dbReference>
<gene>
    <name evidence="7" type="ORF">CSSPTR1EN2_LOCUS5679</name>
</gene>
<comment type="cofactor">
    <cofactor evidence="1 5">
        <name>Zn(2+)</name>
        <dbReference type="ChEBI" id="CHEBI:29105"/>
    </cofactor>
</comment>
<feature type="domain" description="Enoyl reductase (ER)" evidence="6">
    <location>
        <begin position="53"/>
        <end position="386"/>
    </location>
</feature>
<dbReference type="Gene3D" id="3.90.180.10">
    <property type="entry name" value="Medium-chain alcohol dehydrogenases, catalytic domain"/>
    <property type="match status" value="1"/>
</dbReference>
<reference evidence="7" key="1">
    <citation type="submission" date="2024-02" db="EMBL/GenBank/DDBJ databases">
        <authorList>
            <consortium name="ELIXIR-Norway"/>
            <consortium name="Elixir Norway"/>
        </authorList>
    </citation>
    <scope>NUCLEOTIDE SEQUENCE</scope>
</reference>
<dbReference type="SMART" id="SM00829">
    <property type="entry name" value="PKS_ER"/>
    <property type="match status" value="1"/>
</dbReference>
<evidence type="ECO:0000259" key="6">
    <source>
        <dbReference type="SMART" id="SM00829"/>
    </source>
</evidence>
<dbReference type="PANTHER" id="PTHR42683">
    <property type="entry name" value="ALDEHYDE REDUCTASE"/>
    <property type="match status" value="1"/>
</dbReference>
<dbReference type="Proteomes" id="UP001497512">
    <property type="component" value="Chromosome 13"/>
</dbReference>
<dbReference type="PROSITE" id="PS00059">
    <property type="entry name" value="ADH_ZINC"/>
    <property type="match status" value="1"/>
</dbReference>
<proteinExistence type="inferred from homology"/>
<dbReference type="InterPro" id="IPR002328">
    <property type="entry name" value="ADH_Zn_CS"/>
</dbReference>
<sequence length="399" mass="43319">MDDKAEKKKEEGESSTFCCFSSIHPPCRNAVGSVRDLAKNRAEGGGQISAWAAQNDSGHLAPFKISRRPTGPQDVRLNILYCGICHTDLHQIKNQLQESIYPMVPGHEIVGVVTEVGAEVEAFKVGQHVGVGCIVHSCRNCHSCQLGLEQYCPEMVWSYNSIDADGTLTEGGYSTAIVCNQSYVLRIPDNLPLDAAAPLLCAGITVWSPMKHFKMVGKGKHFGLVGLGGLGHMAIKFARAFGMEVTVFSRSPAKEKEAKEVLGAHNFVVSTDEKQMKAAAKTIDYIIDTISANHALDPYLALLKTNGNIVLVGLPKKSLQISAASLIYGRHFVGGSLIGGIEETQEMLDFCGEHNITCMIEKVPITYINTAMARLEKSDVHYRFVIDIANTLKDNANGV</sequence>
<evidence type="ECO:0000256" key="3">
    <source>
        <dbReference type="ARBA" id="ARBA00022833"/>
    </source>
</evidence>
<dbReference type="SUPFAM" id="SSF50129">
    <property type="entry name" value="GroES-like"/>
    <property type="match status" value="1"/>
</dbReference>
<dbReference type="InterPro" id="IPR011032">
    <property type="entry name" value="GroES-like_sf"/>
</dbReference>
<keyword evidence="8" id="KW-1185">Reference proteome</keyword>
<dbReference type="Gene3D" id="3.40.50.720">
    <property type="entry name" value="NAD(P)-binding Rossmann-like Domain"/>
    <property type="match status" value="1"/>
</dbReference>
<name>A0ABP0TNB4_9BRYO</name>
<keyword evidence="3 5" id="KW-0862">Zinc</keyword>
<keyword evidence="4" id="KW-0560">Oxidoreductase</keyword>
<evidence type="ECO:0000256" key="1">
    <source>
        <dbReference type="ARBA" id="ARBA00001947"/>
    </source>
</evidence>
<dbReference type="CDD" id="cd05283">
    <property type="entry name" value="CAD1"/>
    <property type="match status" value="1"/>
</dbReference>
<dbReference type="InterPro" id="IPR020843">
    <property type="entry name" value="ER"/>
</dbReference>
<keyword evidence="2 5" id="KW-0479">Metal-binding</keyword>
<accession>A0ABP0TNB4</accession>
<dbReference type="InterPro" id="IPR036291">
    <property type="entry name" value="NAD(P)-bd_dom_sf"/>
</dbReference>
<dbReference type="SUPFAM" id="SSF51735">
    <property type="entry name" value="NAD(P)-binding Rossmann-fold domains"/>
    <property type="match status" value="1"/>
</dbReference>
<dbReference type="InterPro" id="IPR013154">
    <property type="entry name" value="ADH-like_N"/>
</dbReference>
<protein>
    <recommendedName>
        <fullName evidence="6">Enoyl reductase (ER) domain-containing protein</fullName>
    </recommendedName>
</protein>
<organism evidence="7 8">
    <name type="scientific">Sphagnum troendelagicum</name>
    <dbReference type="NCBI Taxonomy" id="128251"/>
    <lineage>
        <taxon>Eukaryota</taxon>
        <taxon>Viridiplantae</taxon>
        <taxon>Streptophyta</taxon>
        <taxon>Embryophyta</taxon>
        <taxon>Bryophyta</taxon>
        <taxon>Sphagnophytina</taxon>
        <taxon>Sphagnopsida</taxon>
        <taxon>Sphagnales</taxon>
        <taxon>Sphagnaceae</taxon>
        <taxon>Sphagnum</taxon>
    </lineage>
</organism>
<dbReference type="InterPro" id="IPR013149">
    <property type="entry name" value="ADH-like_C"/>
</dbReference>
<evidence type="ECO:0000256" key="5">
    <source>
        <dbReference type="RuleBase" id="RU361277"/>
    </source>
</evidence>
<dbReference type="Pfam" id="PF00107">
    <property type="entry name" value="ADH_zinc_N"/>
    <property type="match status" value="1"/>
</dbReference>
<dbReference type="InterPro" id="IPR047109">
    <property type="entry name" value="CAD-like"/>
</dbReference>
<evidence type="ECO:0000256" key="4">
    <source>
        <dbReference type="ARBA" id="ARBA00023002"/>
    </source>
</evidence>
<evidence type="ECO:0000313" key="7">
    <source>
        <dbReference type="EMBL" id="CAK9200982.1"/>
    </source>
</evidence>